<name>A0ABR8N561_9BACL</name>
<dbReference type="EMBL" id="JACXZA010000007">
    <property type="protein sequence ID" value="MBD3921974.1"/>
    <property type="molecule type" value="Genomic_DNA"/>
</dbReference>
<gene>
    <name evidence="3" type="ORF">H8B09_24645</name>
</gene>
<accession>A0ABR8N561</accession>
<evidence type="ECO:0000313" key="4">
    <source>
        <dbReference type="Proteomes" id="UP000609346"/>
    </source>
</evidence>
<dbReference type="RefSeq" id="WP_191206271.1">
    <property type="nucleotide sequence ID" value="NZ_JACXZA010000007.1"/>
</dbReference>
<protein>
    <submittedName>
        <fullName evidence="3">Uncharacterized protein</fullName>
    </submittedName>
</protein>
<keyword evidence="1" id="KW-0175">Coiled coil</keyword>
<dbReference type="Proteomes" id="UP000609346">
    <property type="component" value="Unassembled WGS sequence"/>
</dbReference>
<reference evidence="3 4" key="1">
    <citation type="submission" date="2020-09" db="EMBL/GenBank/DDBJ databases">
        <title>Paenibacillus sp. strain PR3 16S rRNA gene Genome sequencing and assembly.</title>
        <authorList>
            <person name="Kim J."/>
        </authorList>
    </citation>
    <scope>NUCLEOTIDE SEQUENCE [LARGE SCALE GENOMIC DNA]</scope>
    <source>
        <strain evidence="3 4">PR3</strain>
    </source>
</reference>
<feature type="coiled-coil region" evidence="1">
    <location>
        <begin position="44"/>
        <end position="110"/>
    </location>
</feature>
<proteinExistence type="predicted"/>
<evidence type="ECO:0000256" key="1">
    <source>
        <dbReference type="SAM" id="Coils"/>
    </source>
</evidence>
<evidence type="ECO:0000256" key="2">
    <source>
        <dbReference type="SAM" id="Phobius"/>
    </source>
</evidence>
<keyword evidence="2" id="KW-1133">Transmembrane helix</keyword>
<keyword evidence="2" id="KW-0472">Membrane</keyword>
<sequence>MRAIIQTIGILFIVGLIVSAWPAEPVHASFISRVQDIYNAPDKISEIEQQYKEANEQLSQQLEESRKAAEALARQQEELQKQNQQLMEQNAALQAEAEQVQKKKEAFQRKMYTGIGIVAGLFIAYFLAIRIWRYLSWRRHRPFREGGISG</sequence>
<keyword evidence="4" id="KW-1185">Reference proteome</keyword>
<organism evidence="3 4">
    <name type="scientific">Paenibacillus terricola</name>
    <dbReference type="NCBI Taxonomy" id="2763503"/>
    <lineage>
        <taxon>Bacteria</taxon>
        <taxon>Bacillati</taxon>
        <taxon>Bacillota</taxon>
        <taxon>Bacilli</taxon>
        <taxon>Bacillales</taxon>
        <taxon>Paenibacillaceae</taxon>
        <taxon>Paenibacillus</taxon>
    </lineage>
</organism>
<keyword evidence="2" id="KW-0812">Transmembrane</keyword>
<comment type="caution">
    <text evidence="3">The sequence shown here is derived from an EMBL/GenBank/DDBJ whole genome shotgun (WGS) entry which is preliminary data.</text>
</comment>
<evidence type="ECO:0000313" key="3">
    <source>
        <dbReference type="EMBL" id="MBD3921974.1"/>
    </source>
</evidence>
<feature type="transmembrane region" description="Helical" evidence="2">
    <location>
        <begin position="111"/>
        <end position="132"/>
    </location>
</feature>